<dbReference type="EMBL" id="LATX01002388">
    <property type="protein sequence ID" value="KTB30304.1"/>
    <property type="molecule type" value="Genomic_DNA"/>
</dbReference>
<evidence type="ECO:0000313" key="2">
    <source>
        <dbReference type="Proteomes" id="UP000054988"/>
    </source>
</evidence>
<name>A0A0W0F1V3_MONRR</name>
<organism evidence="1 2">
    <name type="scientific">Moniliophthora roreri</name>
    <name type="common">Frosty pod rot fungus</name>
    <name type="synonym">Monilia roreri</name>
    <dbReference type="NCBI Taxonomy" id="221103"/>
    <lineage>
        <taxon>Eukaryota</taxon>
        <taxon>Fungi</taxon>
        <taxon>Dikarya</taxon>
        <taxon>Basidiomycota</taxon>
        <taxon>Agaricomycotina</taxon>
        <taxon>Agaricomycetes</taxon>
        <taxon>Agaricomycetidae</taxon>
        <taxon>Agaricales</taxon>
        <taxon>Marasmiineae</taxon>
        <taxon>Marasmiaceae</taxon>
        <taxon>Moniliophthora</taxon>
    </lineage>
</organism>
<comment type="caution">
    <text evidence="1">The sequence shown here is derived from an EMBL/GenBank/DDBJ whole genome shotgun (WGS) entry which is preliminary data.</text>
</comment>
<sequence>MCTIHQPRHDIFTNILVLSKGYTLFSGPTVEVTSWFEKLLPGSLSEHLNPADYLIIVAAVGNHTPEAKAAAGARLTRLAQAWKSESIIRFSKGKVEDASDR</sequence>
<dbReference type="Proteomes" id="UP000054988">
    <property type="component" value="Unassembled WGS sequence"/>
</dbReference>
<protein>
    <submittedName>
        <fullName evidence="1">Uncharacterized protein</fullName>
    </submittedName>
</protein>
<reference evidence="1 2" key="1">
    <citation type="submission" date="2015-12" db="EMBL/GenBank/DDBJ databases">
        <title>Draft genome sequence of Moniliophthora roreri, the causal agent of frosty pod rot of cacao.</title>
        <authorList>
            <person name="Aime M.C."/>
            <person name="Diaz-Valderrama J.R."/>
            <person name="Kijpornyongpan T."/>
            <person name="Phillips-Mora W."/>
        </authorList>
    </citation>
    <scope>NUCLEOTIDE SEQUENCE [LARGE SCALE GENOMIC DNA]</scope>
    <source>
        <strain evidence="1 2">MCA 2952</strain>
    </source>
</reference>
<accession>A0A0W0F1V3</accession>
<proteinExistence type="predicted"/>
<evidence type="ECO:0000313" key="1">
    <source>
        <dbReference type="EMBL" id="KTB30304.1"/>
    </source>
</evidence>
<dbReference type="AlphaFoldDB" id="A0A0W0F1V3"/>
<gene>
    <name evidence="1" type="ORF">WG66_17062</name>
</gene>